<feature type="compositionally biased region" description="Basic and acidic residues" evidence="1">
    <location>
        <begin position="8"/>
        <end position="21"/>
    </location>
</feature>
<name>A0A9W6XT75_9STRA</name>
<proteinExistence type="predicted"/>
<evidence type="ECO:0000259" key="2">
    <source>
        <dbReference type="Pfam" id="PF13976"/>
    </source>
</evidence>
<gene>
    <name evidence="4" type="ORF">Pfra01_001703900</name>
</gene>
<dbReference type="Pfam" id="PF13976">
    <property type="entry name" value="gag_pre-integrs"/>
    <property type="match status" value="1"/>
</dbReference>
<feature type="region of interest" description="Disordered" evidence="1">
    <location>
        <begin position="1"/>
        <end position="51"/>
    </location>
</feature>
<dbReference type="Proteomes" id="UP001165121">
    <property type="component" value="Unassembled WGS sequence"/>
</dbReference>
<feature type="domain" description="GAG-pre-integrase" evidence="2">
    <location>
        <begin position="247"/>
        <end position="292"/>
    </location>
</feature>
<dbReference type="InterPro" id="IPR025724">
    <property type="entry name" value="GAG-pre-integrase_dom"/>
</dbReference>
<dbReference type="EMBL" id="BSXT01001966">
    <property type="protein sequence ID" value="GMF46390.1"/>
    <property type="molecule type" value="Genomic_DNA"/>
</dbReference>
<organism evidence="4 5">
    <name type="scientific">Phytophthora fragariaefolia</name>
    <dbReference type="NCBI Taxonomy" id="1490495"/>
    <lineage>
        <taxon>Eukaryota</taxon>
        <taxon>Sar</taxon>
        <taxon>Stramenopiles</taxon>
        <taxon>Oomycota</taxon>
        <taxon>Peronosporomycetes</taxon>
        <taxon>Peronosporales</taxon>
        <taxon>Peronosporaceae</taxon>
        <taxon>Phytophthora</taxon>
    </lineage>
</organism>
<sequence>MMAANVHRSPEHQRTTGKENGDYQLQKPQPHAGQKQQKQNHRTGQGQALAAAAKPAPKLVCYVWDEEGHRGPACPELKKVKRLVKERGQPHNAAVTSTDPPADAANQDADGGLWLAASDRTAVTKEWILDPGATHHLCTNKNMLFGVEPVSLKIKVANSDTITANLKGNCLLWTNVNGVDRTVLLTEGHYCENLGRNLLSLSQLRRRGPRFTFDEKCTFHGSDSSIVGEAIERRSLWVVNASAADVNSDEPHACFANIPQSSLQQWHERLGHVNYQDLLKIVNKNLATGMAIST</sequence>
<protein>
    <submittedName>
        <fullName evidence="4">Unnamed protein product</fullName>
    </submittedName>
</protein>
<evidence type="ECO:0000256" key="1">
    <source>
        <dbReference type="SAM" id="MobiDB-lite"/>
    </source>
</evidence>
<evidence type="ECO:0000259" key="3">
    <source>
        <dbReference type="Pfam" id="PF22936"/>
    </source>
</evidence>
<dbReference type="OrthoDB" id="112006at2759"/>
<evidence type="ECO:0000313" key="5">
    <source>
        <dbReference type="Proteomes" id="UP001165121"/>
    </source>
</evidence>
<feature type="domain" description="Retrovirus-related Pol polyprotein from transposon TNT 1-94-like beta-barrel" evidence="3">
    <location>
        <begin position="127"/>
        <end position="208"/>
    </location>
</feature>
<reference evidence="4" key="1">
    <citation type="submission" date="2023-04" db="EMBL/GenBank/DDBJ databases">
        <title>Phytophthora fragariaefolia NBRC 109709.</title>
        <authorList>
            <person name="Ichikawa N."/>
            <person name="Sato H."/>
            <person name="Tonouchi N."/>
        </authorList>
    </citation>
    <scope>NUCLEOTIDE SEQUENCE</scope>
    <source>
        <strain evidence="4">NBRC 109709</strain>
    </source>
</reference>
<accession>A0A9W6XT75</accession>
<comment type="caution">
    <text evidence="4">The sequence shown here is derived from an EMBL/GenBank/DDBJ whole genome shotgun (WGS) entry which is preliminary data.</text>
</comment>
<evidence type="ECO:0000313" key="4">
    <source>
        <dbReference type="EMBL" id="GMF46390.1"/>
    </source>
</evidence>
<dbReference type="Pfam" id="PF22936">
    <property type="entry name" value="Pol_BBD"/>
    <property type="match status" value="1"/>
</dbReference>
<dbReference type="AlphaFoldDB" id="A0A9W6XT75"/>
<dbReference type="InterPro" id="IPR054722">
    <property type="entry name" value="PolX-like_BBD"/>
</dbReference>
<keyword evidence="5" id="KW-1185">Reference proteome</keyword>